<evidence type="ECO:0000313" key="3">
    <source>
        <dbReference type="Proteomes" id="UP000289340"/>
    </source>
</evidence>
<keyword evidence="1" id="KW-0732">Signal</keyword>
<evidence type="ECO:0000256" key="1">
    <source>
        <dbReference type="SAM" id="SignalP"/>
    </source>
</evidence>
<feature type="signal peptide" evidence="1">
    <location>
        <begin position="1"/>
        <end position="26"/>
    </location>
</feature>
<proteinExistence type="predicted"/>
<name>A0A445JSM4_GLYSO</name>
<reference evidence="2 3" key="1">
    <citation type="submission" date="2018-09" db="EMBL/GenBank/DDBJ databases">
        <title>A high-quality reference genome of wild soybean provides a powerful tool to mine soybean genomes.</title>
        <authorList>
            <person name="Xie M."/>
            <person name="Chung C.Y.L."/>
            <person name="Li M.-W."/>
            <person name="Wong F.-L."/>
            <person name="Chan T.-F."/>
            <person name="Lam H.-M."/>
        </authorList>
    </citation>
    <scope>NUCLEOTIDE SEQUENCE [LARGE SCALE GENOMIC DNA]</scope>
    <source>
        <strain evidence="3">cv. W05</strain>
        <tissue evidence="2">Hypocotyl of etiolated seedlings</tissue>
    </source>
</reference>
<accession>A0A445JSM4</accession>
<sequence>MNWLQKRVVLHLILHWLGFITKEKTCALFLESPKLRTLIRALGLCPSRVRYMGMVCQLSTWKDSDTLPLSSWKAA</sequence>
<evidence type="ECO:0000313" key="2">
    <source>
        <dbReference type="EMBL" id="RZC01495.1"/>
    </source>
</evidence>
<feature type="chain" id="PRO_5019152587" evidence="1">
    <location>
        <begin position="27"/>
        <end position="75"/>
    </location>
</feature>
<dbReference type="AlphaFoldDB" id="A0A445JSM4"/>
<organism evidence="2 3">
    <name type="scientific">Glycine soja</name>
    <name type="common">Wild soybean</name>
    <dbReference type="NCBI Taxonomy" id="3848"/>
    <lineage>
        <taxon>Eukaryota</taxon>
        <taxon>Viridiplantae</taxon>
        <taxon>Streptophyta</taxon>
        <taxon>Embryophyta</taxon>
        <taxon>Tracheophyta</taxon>
        <taxon>Spermatophyta</taxon>
        <taxon>Magnoliopsida</taxon>
        <taxon>eudicotyledons</taxon>
        <taxon>Gunneridae</taxon>
        <taxon>Pentapetalae</taxon>
        <taxon>rosids</taxon>
        <taxon>fabids</taxon>
        <taxon>Fabales</taxon>
        <taxon>Fabaceae</taxon>
        <taxon>Papilionoideae</taxon>
        <taxon>50 kb inversion clade</taxon>
        <taxon>NPAAA clade</taxon>
        <taxon>indigoferoid/millettioid clade</taxon>
        <taxon>Phaseoleae</taxon>
        <taxon>Glycine</taxon>
        <taxon>Glycine subgen. Soja</taxon>
    </lineage>
</organism>
<gene>
    <name evidence="2" type="ORF">D0Y65_016958</name>
</gene>
<dbReference type="EMBL" id="QZWG01000007">
    <property type="protein sequence ID" value="RZC01495.1"/>
    <property type="molecule type" value="Genomic_DNA"/>
</dbReference>
<protein>
    <submittedName>
        <fullName evidence="2">Uncharacterized protein</fullName>
    </submittedName>
</protein>
<comment type="caution">
    <text evidence="2">The sequence shown here is derived from an EMBL/GenBank/DDBJ whole genome shotgun (WGS) entry which is preliminary data.</text>
</comment>
<keyword evidence="3" id="KW-1185">Reference proteome</keyword>
<dbReference type="Proteomes" id="UP000289340">
    <property type="component" value="Chromosome 7"/>
</dbReference>